<feature type="region of interest" description="Disordered" evidence="3">
    <location>
        <begin position="539"/>
        <end position="577"/>
    </location>
</feature>
<dbReference type="PANTHER" id="PTHR33432">
    <property type="entry name" value="PROTEIN EMSY-LIKE 4"/>
    <property type="match status" value="1"/>
</dbReference>
<feature type="compositionally biased region" description="Gly residues" evidence="3">
    <location>
        <begin position="325"/>
        <end position="334"/>
    </location>
</feature>
<dbReference type="Proteomes" id="UP000265515">
    <property type="component" value="Unassembled WGS sequence"/>
</dbReference>
<feature type="compositionally biased region" description="Basic and acidic residues" evidence="3">
    <location>
        <begin position="481"/>
        <end position="492"/>
    </location>
</feature>
<dbReference type="InterPro" id="IPR005491">
    <property type="entry name" value="ENT_dom"/>
</dbReference>
<keyword evidence="6" id="KW-1185">Reference proteome</keyword>
<dbReference type="InterPro" id="IPR036142">
    <property type="entry name" value="ENT_dom-like_sf"/>
</dbReference>
<evidence type="ECO:0000313" key="5">
    <source>
        <dbReference type="EMBL" id="GBG75729.1"/>
    </source>
</evidence>
<dbReference type="AlphaFoldDB" id="A0A388L093"/>
<sequence>MDSGPTDSSGTDDDGILPLPERPTRGLRTSGNGRGPANYGRPLPSVPSYEEQLRKLETDAYLAVLSAFVAGNEAISWAKERLMCELRKELRVQDEQHSQLLSRVFQDNKIMQIRERRQQIEAAVPPQPPPPQVPIEDRFGSVAGTPQSRKKQKTAHISASPAPPLPPAPSSPPPSKPAPIPSLPPPQPAEAVRKRVPSVTGRGKKGKQLAVPPSAGGGTTKATTSGASTGSAEAGVPPPQDAFIGRRLRTRWPDDDLMYEAKVTNYDPQNGMHELLYDIDTTTEWVNLKELMDTKDFAWIDGPAGAPLTKGHGLGSPGLPQQTDAGGGRAGSGRGMRRSASTMTRAAGTETAPVQPPIPAGGGRGRFHRGSAPGMPGRVLGKVPGSKGAAPLPMENGADVRRGVGGGAGNLRPAKGDPQILEELAKKVENLDDVQDIKELERAKQMFKEREEQLRKALAEVGSESSDDDESDEDERGIGLMREDSGVDDRGRGMGGVNDRQRRSGSVRYRTPRGWQHVGLSRGEVVDEDGMVGAENWKYTGADGYTGSEVEQADRKDDDMFGPEGRMEVVEMRGSRN</sequence>
<feature type="domain" description="ENT" evidence="4">
    <location>
        <begin position="49"/>
        <end position="137"/>
    </location>
</feature>
<dbReference type="STRING" id="69332.A0A388L093"/>
<evidence type="ECO:0000256" key="1">
    <source>
        <dbReference type="ARBA" id="ARBA00004123"/>
    </source>
</evidence>
<accession>A0A388L093</accession>
<protein>
    <recommendedName>
        <fullName evidence="4">ENT domain-containing protein</fullName>
    </recommendedName>
</protein>
<comment type="subcellular location">
    <subcellularLocation>
        <location evidence="1">Nucleus</location>
    </subcellularLocation>
</comment>
<feature type="compositionally biased region" description="Acidic residues" evidence="3">
    <location>
        <begin position="465"/>
        <end position="475"/>
    </location>
</feature>
<reference evidence="5 6" key="1">
    <citation type="journal article" date="2018" name="Cell">
        <title>The Chara Genome: Secondary Complexity and Implications for Plant Terrestrialization.</title>
        <authorList>
            <person name="Nishiyama T."/>
            <person name="Sakayama H."/>
            <person name="Vries J.D."/>
            <person name="Buschmann H."/>
            <person name="Saint-Marcoux D."/>
            <person name="Ullrich K.K."/>
            <person name="Haas F.B."/>
            <person name="Vanderstraeten L."/>
            <person name="Becker D."/>
            <person name="Lang D."/>
            <person name="Vosolsobe S."/>
            <person name="Rombauts S."/>
            <person name="Wilhelmsson P.K.I."/>
            <person name="Janitza P."/>
            <person name="Kern R."/>
            <person name="Heyl A."/>
            <person name="Rumpler F."/>
            <person name="Villalobos L.I.A.C."/>
            <person name="Clay J.M."/>
            <person name="Skokan R."/>
            <person name="Toyoda A."/>
            <person name="Suzuki Y."/>
            <person name="Kagoshima H."/>
            <person name="Schijlen E."/>
            <person name="Tajeshwar N."/>
            <person name="Catarino B."/>
            <person name="Hetherington A.J."/>
            <person name="Saltykova A."/>
            <person name="Bonnot C."/>
            <person name="Breuninger H."/>
            <person name="Symeonidi A."/>
            <person name="Radhakrishnan G.V."/>
            <person name="Van Nieuwerburgh F."/>
            <person name="Deforce D."/>
            <person name="Chang C."/>
            <person name="Karol K.G."/>
            <person name="Hedrich R."/>
            <person name="Ulvskov P."/>
            <person name="Glockner G."/>
            <person name="Delwiche C.F."/>
            <person name="Petrasek J."/>
            <person name="Van de Peer Y."/>
            <person name="Friml J."/>
            <person name="Beilby M."/>
            <person name="Dolan L."/>
            <person name="Kohara Y."/>
            <person name="Sugano S."/>
            <person name="Fujiyama A."/>
            <person name="Delaux P.-M."/>
            <person name="Quint M."/>
            <person name="TheiBen G."/>
            <person name="Hagemann M."/>
            <person name="Harholt J."/>
            <person name="Dunand C."/>
            <person name="Zachgo S."/>
            <person name="Langdale J."/>
            <person name="Maumus F."/>
            <person name="Straeten D.V.D."/>
            <person name="Gould S.B."/>
            <person name="Rensing S.A."/>
        </authorList>
    </citation>
    <scope>NUCLEOTIDE SEQUENCE [LARGE SCALE GENOMIC DNA]</scope>
    <source>
        <strain evidence="5 6">S276</strain>
    </source>
</reference>
<keyword evidence="2" id="KW-0539">Nucleus</keyword>
<feature type="compositionally biased region" description="Low complexity" evidence="3">
    <location>
        <begin position="220"/>
        <end position="235"/>
    </location>
</feature>
<evidence type="ECO:0000256" key="2">
    <source>
        <dbReference type="ARBA" id="ARBA00023242"/>
    </source>
</evidence>
<dbReference type="OMA" id="HTDMATQ"/>
<proteinExistence type="predicted"/>
<feature type="region of interest" description="Disordered" evidence="3">
    <location>
        <begin position="386"/>
        <end position="417"/>
    </location>
</feature>
<dbReference type="SMART" id="SM01191">
    <property type="entry name" value="ENT"/>
    <property type="match status" value="1"/>
</dbReference>
<organism evidence="5 6">
    <name type="scientific">Chara braunii</name>
    <name type="common">Braun's stonewort</name>
    <dbReference type="NCBI Taxonomy" id="69332"/>
    <lineage>
        <taxon>Eukaryota</taxon>
        <taxon>Viridiplantae</taxon>
        <taxon>Streptophyta</taxon>
        <taxon>Charophyceae</taxon>
        <taxon>Charales</taxon>
        <taxon>Characeae</taxon>
        <taxon>Chara</taxon>
    </lineage>
</organism>
<evidence type="ECO:0000313" key="6">
    <source>
        <dbReference type="Proteomes" id="UP000265515"/>
    </source>
</evidence>
<dbReference type="Pfam" id="PF03735">
    <property type="entry name" value="ENT"/>
    <property type="match status" value="1"/>
</dbReference>
<feature type="region of interest" description="Disordered" evidence="3">
    <location>
        <begin position="1"/>
        <end position="46"/>
    </location>
</feature>
<feature type="compositionally biased region" description="Basic and acidic residues" evidence="3">
    <location>
        <begin position="552"/>
        <end position="577"/>
    </location>
</feature>
<feature type="region of interest" description="Disordered" evidence="3">
    <location>
        <begin position="310"/>
        <end position="374"/>
    </location>
</feature>
<dbReference type="SUPFAM" id="SSF63748">
    <property type="entry name" value="Tudor/PWWP/MBT"/>
    <property type="match status" value="1"/>
</dbReference>
<dbReference type="CDD" id="cd20404">
    <property type="entry name" value="Tudor_Agenet_AtEML-like"/>
    <property type="match status" value="1"/>
</dbReference>
<comment type="caution">
    <text evidence="5">The sequence shown here is derived from an EMBL/GenBank/DDBJ whole genome shotgun (WGS) entry which is preliminary data.</text>
</comment>
<gene>
    <name evidence="5" type="ORF">CBR_g20979</name>
</gene>
<feature type="compositionally biased region" description="Pro residues" evidence="3">
    <location>
        <begin position="161"/>
        <end position="188"/>
    </location>
</feature>
<name>A0A388L093_CHABU</name>
<dbReference type="GO" id="GO:0050832">
    <property type="term" value="P:defense response to fungus"/>
    <property type="evidence" value="ECO:0007669"/>
    <property type="project" value="InterPro"/>
</dbReference>
<dbReference type="InterPro" id="IPR033485">
    <property type="entry name" value="EMSY-LIKE_plant"/>
</dbReference>
<dbReference type="PANTHER" id="PTHR33432:SF22">
    <property type="entry name" value="OS10G0436850 PROTEIN"/>
    <property type="match status" value="1"/>
</dbReference>
<feature type="region of interest" description="Disordered" evidence="3">
    <location>
        <begin position="447"/>
        <end position="510"/>
    </location>
</feature>
<dbReference type="Gene3D" id="1.10.1240.40">
    <property type="entry name" value="ENT domain"/>
    <property type="match status" value="1"/>
</dbReference>
<evidence type="ECO:0000256" key="3">
    <source>
        <dbReference type="SAM" id="MobiDB-lite"/>
    </source>
</evidence>
<dbReference type="OrthoDB" id="1737049at2759"/>
<dbReference type="SUPFAM" id="SSF158639">
    <property type="entry name" value="ENT-like"/>
    <property type="match status" value="1"/>
</dbReference>
<dbReference type="EMBL" id="BFEA01000230">
    <property type="protein sequence ID" value="GBG75729.1"/>
    <property type="molecule type" value="Genomic_DNA"/>
</dbReference>
<dbReference type="PROSITE" id="PS51138">
    <property type="entry name" value="ENT"/>
    <property type="match status" value="1"/>
</dbReference>
<feature type="region of interest" description="Disordered" evidence="3">
    <location>
        <begin position="120"/>
        <end position="243"/>
    </location>
</feature>
<dbReference type="GO" id="GO:0005634">
    <property type="term" value="C:nucleus"/>
    <property type="evidence" value="ECO:0007669"/>
    <property type="project" value="UniProtKB-SubCell"/>
</dbReference>
<feature type="compositionally biased region" description="Basic and acidic residues" evidence="3">
    <location>
        <begin position="447"/>
        <end position="458"/>
    </location>
</feature>
<dbReference type="Gramene" id="GBG75729">
    <property type="protein sequence ID" value="GBG75729"/>
    <property type="gene ID" value="CBR_g20979"/>
</dbReference>
<dbReference type="Gene3D" id="2.30.30.140">
    <property type="match status" value="1"/>
</dbReference>
<evidence type="ECO:0000259" key="4">
    <source>
        <dbReference type="PROSITE" id="PS51138"/>
    </source>
</evidence>